<dbReference type="EMBL" id="PCDP01000035">
    <property type="protein sequence ID" value="PZM14055.1"/>
    <property type="molecule type" value="Genomic_DNA"/>
</dbReference>
<dbReference type="Proteomes" id="UP000248925">
    <property type="component" value="Unassembled WGS sequence"/>
</dbReference>
<evidence type="ECO:0000313" key="2">
    <source>
        <dbReference type="Proteomes" id="UP000248925"/>
    </source>
</evidence>
<evidence type="ECO:0000313" key="1">
    <source>
        <dbReference type="EMBL" id="PZM14055.1"/>
    </source>
</evidence>
<sequence length="63" mass="6846">MGQPLIRPVGHLLPAGGEKGIDAPSVVPDFRKKDGKLDRFPLPACGERVRVRGNLTTRTRIGK</sequence>
<accession>A0A2W4CUT1</accession>
<name>A0A2W4CUT1_9HYPH</name>
<keyword evidence="2" id="KW-1185">Reference proteome</keyword>
<gene>
    <name evidence="1" type="ORF">CPY51_14530</name>
</gene>
<proteinExistence type="predicted"/>
<reference evidence="1 2" key="1">
    <citation type="journal article" date="2018" name="Sci. Rep.">
        <title>Rhizobium tumorigenes sp. nov., a novel plant tumorigenic bacterium isolated from cane gall tumors on thornless blackberry.</title>
        <authorList>
            <person name="Kuzmanovi N."/>
            <person name="Smalla K."/>
            <person name="Gronow S."/>
            <person name="PuBawska J."/>
        </authorList>
    </citation>
    <scope>NUCLEOTIDE SEQUENCE [LARGE SCALE GENOMIC DNA]</scope>
    <source>
        <strain evidence="1 2">CCBAU 85046</strain>
    </source>
</reference>
<organism evidence="1 2">
    <name type="scientific">Rhizobium tubonense</name>
    <dbReference type="NCBI Taxonomy" id="484088"/>
    <lineage>
        <taxon>Bacteria</taxon>
        <taxon>Pseudomonadati</taxon>
        <taxon>Pseudomonadota</taxon>
        <taxon>Alphaproteobacteria</taxon>
        <taxon>Hyphomicrobiales</taxon>
        <taxon>Rhizobiaceae</taxon>
        <taxon>Rhizobium/Agrobacterium group</taxon>
        <taxon>Rhizobium</taxon>
    </lineage>
</organism>
<dbReference type="AlphaFoldDB" id="A0A2W4CUT1"/>
<comment type="caution">
    <text evidence="1">The sequence shown here is derived from an EMBL/GenBank/DDBJ whole genome shotgun (WGS) entry which is preliminary data.</text>
</comment>
<protein>
    <submittedName>
        <fullName evidence="1">Uncharacterized protein</fullName>
    </submittedName>
</protein>